<organism evidence="8 9">
    <name type="scientific">Mizuhopecten yessoensis</name>
    <name type="common">Japanese scallop</name>
    <name type="synonym">Patinopecten yessoensis</name>
    <dbReference type="NCBI Taxonomy" id="6573"/>
    <lineage>
        <taxon>Eukaryota</taxon>
        <taxon>Metazoa</taxon>
        <taxon>Spiralia</taxon>
        <taxon>Lophotrochozoa</taxon>
        <taxon>Mollusca</taxon>
        <taxon>Bivalvia</taxon>
        <taxon>Autobranchia</taxon>
        <taxon>Pteriomorphia</taxon>
        <taxon>Pectinida</taxon>
        <taxon>Pectinoidea</taxon>
        <taxon>Pectinidae</taxon>
        <taxon>Mizuhopecten</taxon>
    </lineage>
</organism>
<dbReference type="GO" id="GO:0036376">
    <property type="term" value="P:sodium ion export across plasma membrane"/>
    <property type="evidence" value="ECO:0007669"/>
    <property type="project" value="TreeGrafter"/>
</dbReference>
<keyword evidence="3 7" id="KW-0812">Transmembrane</keyword>
<dbReference type="GO" id="GO:0005890">
    <property type="term" value="C:sodium:potassium-exchanging ATPase complex"/>
    <property type="evidence" value="ECO:0007669"/>
    <property type="project" value="InterPro"/>
</dbReference>
<evidence type="ECO:0000256" key="6">
    <source>
        <dbReference type="ARBA" id="ARBA00023136"/>
    </source>
</evidence>
<proteinExistence type="inferred from homology"/>
<evidence type="ECO:0000256" key="1">
    <source>
        <dbReference type="ARBA" id="ARBA00004606"/>
    </source>
</evidence>
<dbReference type="InterPro" id="IPR000402">
    <property type="entry name" value="Na/K_ATPase_sub_beta"/>
</dbReference>
<comment type="similarity">
    <text evidence="2">Belongs to the X(+)/potassium ATPases subunit beta family.</text>
</comment>
<dbReference type="InterPro" id="IPR038702">
    <property type="entry name" value="Na/K_ATPase_sub_beta_sf"/>
</dbReference>
<comment type="subcellular location">
    <subcellularLocation>
        <location evidence="1">Membrane</location>
        <topology evidence="1">Single-pass type II membrane protein</topology>
    </subcellularLocation>
</comment>
<reference evidence="8 9" key="1">
    <citation type="journal article" date="2017" name="Nat. Ecol. Evol.">
        <title>Scallop genome provides insights into evolution of bilaterian karyotype and development.</title>
        <authorList>
            <person name="Wang S."/>
            <person name="Zhang J."/>
            <person name="Jiao W."/>
            <person name="Li J."/>
            <person name="Xun X."/>
            <person name="Sun Y."/>
            <person name="Guo X."/>
            <person name="Huan P."/>
            <person name="Dong B."/>
            <person name="Zhang L."/>
            <person name="Hu X."/>
            <person name="Sun X."/>
            <person name="Wang J."/>
            <person name="Zhao C."/>
            <person name="Wang Y."/>
            <person name="Wang D."/>
            <person name="Huang X."/>
            <person name="Wang R."/>
            <person name="Lv J."/>
            <person name="Li Y."/>
            <person name="Zhang Z."/>
            <person name="Liu B."/>
            <person name="Lu W."/>
            <person name="Hui Y."/>
            <person name="Liang J."/>
            <person name="Zhou Z."/>
            <person name="Hou R."/>
            <person name="Li X."/>
            <person name="Liu Y."/>
            <person name="Li H."/>
            <person name="Ning X."/>
            <person name="Lin Y."/>
            <person name="Zhao L."/>
            <person name="Xing Q."/>
            <person name="Dou J."/>
            <person name="Li Y."/>
            <person name="Mao J."/>
            <person name="Guo H."/>
            <person name="Dou H."/>
            <person name="Li T."/>
            <person name="Mu C."/>
            <person name="Jiang W."/>
            <person name="Fu Q."/>
            <person name="Fu X."/>
            <person name="Miao Y."/>
            <person name="Liu J."/>
            <person name="Yu Q."/>
            <person name="Li R."/>
            <person name="Liao H."/>
            <person name="Li X."/>
            <person name="Kong Y."/>
            <person name="Jiang Z."/>
            <person name="Chourrout D."/>
            <person name="Li R."/>
            <person name="Bao Z."/>
        </authorList>
    </citation>
    <scope>NUCLEOTIDE SEQUENCE [LARGE SCALE GENOMIC DNA]</scope>
    <source>
        <strain evidence="8 9">PY_sf001</strain>
    </source>
</reference>
<dbReference type="GO" id="GO:0001671">
    <property type="term" value="F:ATPase activator activity"/>
    <property type="evidence" value="ECO:0007669"/>
    <property type="project" value="TreeGrafter"/>
</dbReference>
<dbReference type="PANTHER" id="PTHR11523:SF28">
    <property type="entry name" value="NA_K-ATPASE BETA SUBUNIT ISOFORM 4-RELATED"/>
    <property type="match status" value="1"/>
</dbReference>
<dbReference type="GO" id="GO:0006883">
    <property type="term" value="P:intracellular sodium ion homeostasis"/>
    <property type="evidence" value="ECO:0007669"/>
    <property type="project" value="TreeGrafter"/>
</dbReference>
<evidence type="ECO:0000256" key="4">
    <source>
        <dbReference type="ARBA" id="ARBA00022968"/>
    </source>
</evidence>
<dbReference type="GO" id="GO:1990573">
    <property type="term" value="P:potassium ion import across plasma membrane"/>
    <property type="evidence" value="ECO:0007669"/>
    <property type="project" value="TreeGrafter"/>
</dbReference>
<dbReference type="PANTHER" id="PTHR11523">
    <property type="entry name" value="SODIUM/POTASSIUM-DEPENDENT ATPASE BETA SUBUNIT"/>
    <property type="match status" value="1"/>
</dbReference>
<evidence type="ECO:0000313" key="8">
    <source>
        <dbReference type="EMBL" id="OWF38760.1"/>
    </source>
</evidence>
<gene>
    <name evidence="8" type="ORF">KP79_PYT20780</name>
</gene>
<dbReference type="Pfam" id="PF00287">
    <property type="entry name" value="Na_K-ATPase"/>
    <property type="match status" value="1"/>
</dbReference>
<evidence type="ECO:0000256" key="3">
    <source>
        <dbReference type="ARBA" id="ARBA00022692"/>
    </source>
</evidence>
<evidence type="ECO:0000256" key="5">
    <source>
        <dbReference type="ARBA" id="ARBA00022989"/>
    </source>
</evidence>
<dbReference type="EMBL" id="NEDP02005555">
    <property type="protein sequence ID" value="OWF38760.1"/>
    <property type="molecule type" value="Genomic_DNA"/>
</dbReference>
<dbReference type="NCBIfam" id="TIGR01107">
    <property type="entry name" value="Na_K_ATPase_bet"/>
    <property type="match status" value="1"/>
</dbReference>
<name>A0A210PQH4_MIZYE</name>
<dbReference type="PROSITE" id="PS00390">
    <property type="entry name" value="ATPASE_NA_K_BETA_1"/>
    <property type="match status" value="1"/>
</dbReference>
<feature type="transmembrane region" description="Helical" evidence="7">
    <location>
        <begin position="53"/>
        <end position="74"/>
    </location>
</feature>
<evidence type="ECO:0000256" key="7">
    <source>
        <dbReference type="SAM" id="Phobius"/>
    </source>
</evidence>
<comment type="caution">
    <text evidence="8">The sequence shown here is derived from an EMBL/GenBank/DDBJ whole genome shotgun (WGS) entry which is preliminary data.</text>
</comment>
<dbReference type="Gene3D" id="2.60.40.1660">
    <property type="entry name" value="Na, k-atpase alpha subunit"/>
    <property type="match status" value="1"/>
</dbReference>
<evidence type="ECO:0000256" key="2">
    <source>
        <dbReference type="ARBA" id="ARBA00005876"/>
    </source>
</evidence>
<keyword evidence="6 7" id="KW-0472">Membrane</keyword>
<keyword evidence="4" id="KW-0735">Signal-anchor</keyword>
<accession>A0A210PQH4</accession>
<evidence type="ECO:0000313" key="9">
    <source>
        <dbReference type="Proteomes" id="UP000242188"/>
    </source>
</evidence>
<keyword evidence="5 7" id="KW-1133">Transmembrane helix</keyword>
<dbReference type="STRING" id="6573.A0A210PQH4"/>
<dbReference type="GO" id="GO:0030007">
    <property type="term" value="P:intracellular potassium ion homeostasis"/>
    <property type="evidence" value="ECO:0007669"/>
    <property type="project" value="TreeGrafter"/>
</dbReference>
<dbReference type="Proteomes" id="UP000242188">
    <property type="component" value="Unassembled WGS sequence"/>
</dbReference>
<keyword evidence="9" id="KW-1185">Reference proteome</keyword>
<dbReference type="OrthoDB" id="5912413at2759"/>
<sequence length="314" mass="35413">MASSASTGVTAASVGPQNQTIGQKFRDFGTFMYNSEEHTVLGRTAKSWGQITLFYAIYYACLSGFFIALIAVFYQTLDWNFPKLSGPDSLLRQNPGMGFRPIPDVTTTLVRFVKGDPTSYSPYTDHMEAYLSYYENENQVTDTGVIVDCDAINGRRPESEWDKACRFDLTQNLGADCVKQQAFGFDDGLPCILVKLNRIFDWMPQMYVNGSGSGIPSEIADMYQNYYVTVKCTGENPADQDNIGPITYYPAGGFHYKYFPFRNQQGYRSPLVFVRFERPTPGVLIMVECRAYAANIQYDRLEHAGSVHFELMVD</sequence>
<protein>
    <submittedName>
        <fullName evidence="8">Sodium/potassium-transporting ATPase subunit beta-3</fullName>
    </submittedName>
</protein>
<dbReference type="AlphaFoldDB" id="A0A210PQH4"/>